<comment type="subcellular location">
    <subcellularLocation>
        <location evidence="1">Cell membrane</location>
        <topology evidence="1">Multi-pass membrane protein</topology>
    </subcellularLocation>
</comment>
<protein>
    <submittedName>
        <fullName evidence="9">FtsX-like permease family protein</fullName>
    </submittedName>
</protein>
<feature type="transmembrane region" description="Helical" evidence="6">
    <location>
        <begin position="122"/>
        <end position="147"/>
    </location>
</feature>
<feature type="transmembrane region" description="Helical" evidence="6">
    <location>
        <begin position="389"/>
        <end position="412"/>
    </location>
</feature>
<organism evidence="9 10">
    <name type="scientific">Oerskovia turbata</name>
    <dbReference type="NCBI Taxonomy" id="1713"/>
    <lineage>
        <taxon>Bacteria</taxon>
        <taxon>Bacillati</taxon>
        <taxon>Actinomycetota</taxon>
        <taxon>Actinomycetes</taxon>
        <taxon>Micrococcales</taxon>
        <taxon>Cellulomonadaceae</taxon>
        <taxon>Oerskovia</taxon>
    </lineage>
</organism>
<feature type="domain" description="ABC3 transporter permease C-terminal" evidence="7">
    <location>
        <begin position="87"/>
        <end position="197"/>
    </location>
</feature>
<accession>A0A4Q1KLD7</accession>
<reference evidence="10 11" key="1">
    <citation type="submission" date="2019-01" db="EMBL/GenBank/DDBJ databases">
        <title>Oerskovia turbata Genome sequencing and assembly.</title>
        <authorList>
            <person name="Dou T."/>
        </authorList>
    </citation>
    <scope>NUCLEOTIDE SEQUENCE [LARGE SCALE GENOMIC DNA]</scope>
    <source>
        <strain evidence="9 10">JCM12123</strain>
        <strain evidence="8 11">JCM3160</strain>
    </source>
</reference>
<dbReference type="Proteomes" id="UP000290517">
    <property type="component" value="Unassembled WGS sequence"/>
</dbReference>
<feature type="transmembrane region" description="Helical" evidence="6">
    <location>
        <begin position="77"/>
        <end position="102"/>
    </location>
</feature>
<evidence type="ECO:0000256" key="6">
    <source>
        <dbReference type="SAM" id="Phobius"/>
    </source>
</evidence>
<evidence type="ECO:0000313" key="11">
    <source>
        <dbReference type="Proteomes" id="UP000290517"/>
    </source>
</evidence>
<feature type="transmembrane region" description="Helical" evidence="6">
    <location>
        <begin position="23"/>
        <end position="51"/>
    </location>
</feature>
<name>A0A4Q1KLD7_9CELL</name>
<dbReference type="Pfam" id="PF02687">
    <property type="entry name" value="FtsX"/>
    <property type="match status" value="1"/>
</dbReference>
<evidence type="ECO:0000256" key="1">
    <source>
        <dbReference type="ARBA" id="ARBA00004651"/>
    </source>
</evidence>
<keyword evidence="5 6" id="KW-0472">Membrane</keyword>
<evidence type="ECO:0000256" key="5">
    <source>
        <dbReference type="ARBA" id="ARBA00023136"/>
    </source>
</evidence>
<evidence type="ECO:0000259" key="7">
    <source>
        <dbReference type="Pfam" id="PF02687"/>
    </source>
</evidence>
<gene>
    <name evidence="8" type="ORF">EQW73_09615</name>
    <name evidence="9" type="ORF">EQW78_17500</name>
</gene>
<dbReference type="Proteomes" id="UP000289805">
    <property type="component" value="Unassembled WGS sequence"/>
</dbReference>
<evidence type="ECO:0000256" key="2">
    <source>
        <dbReference type="ARBA" id="ARBA00022475"/>
    </source>
</evidence>
<feature type="transmembrane region" description="Helical" evidence="6">
    <location>
        <begin position="241"/>
        <end position="267"/>
    </location>
</feature>
<dbReference type="EMBL" id="SDJQ01000030">
    <property type="protein sequence ID" value="RXR30200.1"/>
    <property type="molecule type" value="Genomic_DNA"/>
</dbReference>
<evidence type="ECO:0000256" key="4">
    <source>
        <dbReference type="ARBA" id="ARBA00022989"/>
    </source>
</evidence>
<dbReference type="OrthoDB" id="5118998at2"/>
<keyword evidence="11" id="KW-1185">Reference proteome</keyword>
<keyword evidence="4 6" id="KW-1133">Transmembrane helix</keyword>
<evidence type="ECO:0000313" key="8">
    <source>
        <dbReference type="EMBL" id="RXR25757.1"/>
    </source>
</evidence>
<comment type="caution">
    <text evidence="9">The sequence shown here is derived from an EMBL/GenBank/DDBJ whole genome shotgun (WGS) entry which is preliminary data.</text>
</comment>
<dbReference type="STRING" id="1713.GCA_000718325_01607"/>
<keyword evidence="3 6" id="KW-0812">Transmembrane</keyword>
<feature type="transmembrane region" description="Helical" evidence="6">
    <location>
        <begin position="167"/>
        <end position="193"/>
    </location>
</feature>
<feature type="transmembrane region" description="Helical" evidence="6">
    <location>
        <begin position="294"/>
        <end position="317"/>
    </location>
</feature>
<feature type="transmembrane region" description="Helical" evidence="6">
    <location>
        <begin position="337"/>
        <end position="356"/>
    </location>
</feature>
<sequence>MKATLDLWWLLRRRSSDSRDPQGLTNVLAIIAFAATTAILLVVVGGVGAFLGRAGGIDGMRDGTGADVTSYDVQYPVFAAIAALLLLIPLVTLGGAAARLAVARRDARLASLRLAGATTGQVATLTVLDAAAQALVGALVGLVGYAVLLPLVAQLRFQGRTFEISELWVGVPALLLAVVGVVLVALVSAAVSLRRVAITPLGVAARVTPPGMRAVRLVSMGLAFVAMIVATNVSFGSDAVAVTILVLVLVAGFATLNVVGPFVIWVVGRITARSAKGVPTLLAGRRIVDSPKTAWRSVGGVALATFIAGMTSVFALFDPGMGADASEAQFMGDLTTGGFLTLAIAGVLAAVSTGVMQAGRVIDQRGEYRALTLAGTDLKTLDKARLRETVIPLAAGVGLATTGALMFMAPIIGLNAFANVDVVLQFLACVVGASALVLAGAAASRFVVRSAMAA</sequence>
<dbReference type="RefSeq" id="WP_051702893.1">
    <property type="nucleotide sequence ID" value="NZ_JOFV01000006.1"/>
</dbReference>
<proteinExistence type="predicted"/>
<evidence type="ECO:0000256" key="3">
    <source>
        <dbReference type="ARBA" id="ARBA00022692"/>
    </source>
</evidence>
<feature type="transmembrane region" description="Helical" evidence="6">
    <location>
        <begin position="214"/>
        <end position="235"/>
    </location>
</feature>
<feature type="transmembrane region" description="Helical" evidence="6">
    <location>
        <begin position="424"/>
        <end position="448"/>
    </location>
</feature>
<evidence type="ECO:0000313" key="9">
    <source>
        <dbReference type="EMBL" id="RXR30200.1"/>
    </source>
</evidence>
<dbReference type="InterPro" id="IPR003838">
    <property type="entry name" value="ABC3_permease_C"/>
</dbReference>
<dbReference type="EMBL" id="SDJR01000005">
    <property type="protein sequence ID" value="RXR25757.1"/>
    <property type="molecule type" value="Genomic_DNA"/>
</dbReference>
<dbReference type="AlphaFoldDB" id="A0A4Q1KLD7"/>
<keyword evidence="2" id="KW-1003">Cell membrane</keyword>
<evidence type="ECO:0000313" key="10">
    <source>
        <dbReference type="Proteomes" id="UP000289805"/>
    </source>
</evidence>